<dbReference type="AlphaFoldDB" id="A0A1G7EIU5"/>
<gene>
    <name evidence="1" type="ORF">SAMN05192589_12341</name>
</gene>
<name>A0A1G7EIU5_9BURK</name>
<dbReference type="InterPro" id="IPR025915">
    <property type="entry name" value="Phage_gp49_66"/>
</dbReference>
<dbReference type="EMBL" id="FMZC01000023">
    <property type="protein sequence ID" value="SDE63590.1"/>
    <property type="molecule type" value="Genomic_DNA"/>
</dbReference>
<dbReference type="Proteomes" id="UP000198781">
    <property type="component" value="Unassembled WGS sequence"/>
</dbReference>
<dbReference type="STRING" id="187868.SAMN05192589_12341"/>
<organism evidence="1 2">
    <name type="scientific">Paracidovorax valerianellae</name>
    <dbReference type="NCBI Taxonomy" id="187868"/>
    <lineage>
        <taxon>Bacteria</taxon>
        <taxon>Pseudomonadati</taxon>
        <taxon>Pseudomonadota</taxon>
        <taxon>Betaproteobacteria</taxon>
        <taxon>Burkholderiales</taxon>
        <taxon>Comamonadaceae</taxon>
        <taxon>Paracidovorax</taxon>
    </lineage>
</organism>
<accession>A0A1G7EIU5</accession>
<dbReference type="Pfam" id="PF13876">
    <property type="entry name" value="Phage_gp49_66"/>
    <property type="match status" value="1"/>
</dbReference>
<protein>
    <submittedName>
        <fullName evidence="1">Phage protein (N4 Gp49/phage Sf6 gene 66) family protein</fullName>
    </submittedName>
</protein>
<evidence type="ECO:0000313" key="1">
    <source>
        <dbReference type="EMBL" id="SDE63590.1"/>
    </source>
</evidence>
<dbReference type="RefSeq" id="WP_217640197.1">
    <property type="nucleotide sequence ID" value="NZ_FMZC01000023.1"/>
</dbReference>
<sequence length="188" mass="19762">MPDISKHPILQQISDLIYAIEACGASPELTRAVCLAERLYTPAEALIDASQPQSLPVALGSTAETSLPPMSDDEIELEIRSAGADVAPRIAAGKIDALHASLVVRSHHFPGTTTTVAVAALPDGFVVATGHSACISAANFKRDIGEQIAADNARAAARSKLWELEGYLLRDSLRADAEFIGGSMTITD</sequence>
<proteinExistence type="predicted"/>
<evidence type="ECO:0000313" key="2">
    <source>
        <dbReference type="Proteomes" id="UP000198781"/>
    </source>
</evidence>
<reference evidence="1 2" key="1">
    <citation type="submission" date="2016-10" db="EMBL/GenBank/DDBJ databases">
        <authorList>
            <person name="de Groot N.N."/>
        </authorList>
    </citation>
    <scope>NUCLEOTIDE SEQUENCE [LARGE SCALE GENOMIC DNA]</scope>
    <source>
        <strain evidence="1 2">DSM 16619</strain>
    </source>
</reference>
<keyword evidence="2" id="KW-1185">Reference proteome</keyword>